<gene>
    <name evidence="1" type="ORF">GCM10007927_04170</name>
</gene>
<name>A0ABQ5VES6_9RHOB</name>
<reference evidence="1" key="2">
    <citation type="submission" date="2023-01" db="EMBL/GenBank/DDBJ databases">
        <title>Draft genome sequence of Sulfitobacter pacificus strain NBRC 109915.</title>
        <authorList>
            <person name="Sun Q."/>
            <person name="Mori K."/>
        </authorList>
    </citation>
    <scope>NUCLEOTIDE SEQUENCE</scope>
    <source>
        <strain evidence="1">NBRC 109915</strain>
    </source>
</reference>
<reference evidence="1" key="1">
    <citation type="journal article" date="2014" name="Int. J. Syst. Evol. Microbiol.">
        <title>Complete genome of a new Firmicutes species belonging to the dominant human colonic microbiota ('Ruminococcus bicirculans') reveals two chromosomes and a selective capacity to utilize plant glucans.</title>
        <authorList>
            <consortium name="NISC Comparative Sequencing Program"/>
            <person name="Wegmann U."/>
            <person name="Louis P."/>
            <person name="Goesmann A."/>
            <person name="Henrissat B."/>
            <person name="Duncan S.H."/>
            <person name="Flint H.J."/>
        </authorList>
    </citation>
    <scope>NUCLEOTIDE SEQUENCE</scope>
    <source>
        <strain evidence="1">NBRC 109915</strain>
    </source>
</reference>
<protein>
    <submittedName>
        <fullName evidence="1">Uncharacterized protein</fullName>
    </submittedName>
</protein>
<accession>A0ABQ5VES6</accession>
<proteinExistence type="predicted"/>
<dbReference type="Proteomes" id="UP001161388">
    <property type="component" value="Unassembled WGS sequence"/>
</dbReference>
<keyword evidence="2" id="KW-1185">Reference proteome</keyword>
<evidence type="ECO:0000313" key="1">
    <source>
        <dbReference type="EMBL" id="GLQ25614.1"/>
    </source>
</evidence>
<evidence type="ECO:0000313" key="2">
    <source>
        <dbReference type="Proteomes" id="UP001161388"/>
    </source>
</evidence>
<sequence length="51" mass="5856">MKTPDAKKSQLERFKEAATQLEADDDEAKFNEKLGKLVKQKPEDKDSKCED</sequence>
<dbReference type="RefSeq" id="WP_284370080.1">
    <property type="nucleotide sequence ID" value="NZ_BSNL01000001.1"/>
</dbReference>
<dbReference type="EMBL" id="BSNL01000001">
    <property type="protein sequence ID" value="GLQ25614.1"/>
    <property type="molecule type" value="Genomic_DNA"/>
</dbReference>
<organism evidence="1 2">
    <name type="scientific">Sulfitobacter pacificus</name>
    <dbReference type="NCBI Taxonomy" id="1499314"/>
    <lineage>
        <taxon>Bacteria</taxon>
        <taxon>Pseudomonadati</taxon>
        <taxon>Pseudomonadota</taxon>
        <taxon>Alphaproteobacteria</taxon>
        <taxon>Rhodobacterales</taxon>
        <taxon>Roseobacteraceae</taxon>
        <taxon>Sulfitobacter</taxon>
    </lineage>
</organism>
<comment type="caution">
    <text evidence="1">The sequence shown here is derived from an EMBL/GenBank/DDBJ whole genome shotgun (WGS) entry which is preliminary data.</text>
</comment>